<feature type="domain" description="Nudix hydrolase" evidence="24">
    <location>
        <begin position="32"/>
        <end position="159"/>
    </location>
</feature>
<organism evidence="25 26">
    <name type="scientific">Cristinia sonorae</name>
    <dbReference type="NCBI Taxonomy" id="1940300"/>
    <lineage>
        <taxon>Eukaryota</taxon>
        <taxon>Fungi</taxon>
        <taxon>Dikarya</taxon>
        <taxon>Basidiomycota</taxon>
        <taxon>Agaricomycotina</taxon>
        <taxon>Agaricomycetes</taxon>
        <taxon>Agaricomycetidae</taxon>
        <taxon>Agaricales</taxon>
        <taxon>Pleurotineae</taxon>
        <taxon>Stephanosporaceae</taxon>
        <taxon>Cristinia</taxon>
    </lineage>
</organism>
<evidence type="ECO:0000256" key="17">
    <source>
        <dbReference type="ARBA" id="ARBA00030682"/>
    </source>
</evidence>
<dbReference type="AlphaFoldDB" id="A0A8K0UQT7"/>
<comment type="cofactor">
    <cofactor evidence="1">
        <name>Mg(2+)</name>
        <dbReference type="ChEBI" id="CHEBI:18420"/>
    </cofactor>
</comment>
<keyword evidence="6 25" id="KW-0378">Hydrolase</keyword>
<dbReference type="InterPro" id="IPR015797">
    <property type="entry name" value="NUDIX_hydrolase-like_dom_sf"/>
</dbReference>
<comment type="subcellular location">
    <subcellularLocation>
        <location evidence="2">Nucleus</location>
    </subcellularLocation>
</comment>
<reference evidence="25" key="1">
    <citation type="journal article" date="2021" name="New Phytol.">
        <title>Evolutionary innovations through gain and loss of genes in the ectomycorrhizal Boletales.</title>
        <authorList>
            <person name="Wu G."/>
            <person name="Miyauchi S."/>
            <person name="Morin E."/>
            <person name="Kuo A."/>
            <person name="Drula E."/>
            <person name="Varga T."/>
            <person name="Kohler A."/>
            <person name="Feng B."/>
            <person name="Cao Y."/>
            <person name="Lipzen A."/>
            <person name="Daum C."/>
            <person name="Hundley H."/>
            <person name="Pangilinan J."/>
            <person name="Johnson J."/>
            <person name="Barry K."/>
            <person name="LaButti K."/>
            <person name="Ng V."/>
            <person name="Ahrendt S."/>
            <person name="Min B."/>
            <person name="Choi I.G."/>
            <person name="Park H."/>
            <person name="Plett J.M."/>
            <person name="Magnuson J."/>
            <person name="Spatafora J.W."/>
            <person name="Nagy L.G."/>
            <person name="Henrissat B."/>
            <person name="Grigoriev I.V."/>
            <person name="Yang Z.L."/>
            <person name="Xu J."/>
            <person name="Martin F.M."/>
        </authorList>
    </citation>
    <scope>NUCLEOTIDE SEQUENCE</scope>
    <source>
        <strain evidence="25">KKN 215</strain>
    </source>
</reference>
<evidence type="ECO:0000256" key="7">
    <source>
        <dbReference type="ARBA" id="ARBA00022842"/>
    </source>
</evidence>
<evidence type="ECO:0000256" key="13">
    <source>
        <dbReference type="ARBA" id="ARBA00026103"/>
    </source>
</evidence>
<dbReference type="PANTHER" id="PTHR43758">
    <property type="entry name" value="7,8-DIHYDRO-8-OXOGUANINE TRIPHOSPHATASE"/>
    <property type="match status" value="1"/>
</dbReference>
<sequence length="201" mass="22420">MASELPPGITHLQPLVEYSAGGSEREWTPFTKIKQYTNAFIIDKQEGKILLGYKKRGIGAGYFNGFGGKVEPGETPAEAASRELQEEAGIDAPLRECGTLFFHVPGLENAFDIHIFVADEYSGMITETEEMRPQWFSTSAMPPTTQAPGEPALLPIQYDHMWADDIHWFPLLLANKKFAGRADFADDGKTLMKWWFGSEDS</sequence>
<name>A0A8K0UQT7_9AGAR</name>
<dbReference type="CDD" id="cd03427">
    <property type="entry name" value="NUDIX_MTH1_Nudt1"/>
    <property type="match status" value="1"/>
</dbReference>
<evidence type="ECO:0000256" key="5">
    <source>
        <dbReference type="ARBA" id="ARBA00022723"/>
    </source>
</evidence>
<comment type="catalytic activity">
    <reaction evidence="22">
        <text>N(6)-methyl-dATP + H2O = N(6)-methyl-dAMP + diphosphate + H(+)</text>
        <dbReference type="Rhea" id="RHEA:67604"/>
        <dbReference type="ChEBI" id="CHEBI:15377"/>
        <dbReference type="ChEBI" id="CHEBI:15378"/>
        <dbReference type="ChEBI" id="CHEBI:33019"/>
        <dbReference type="ChEBI" id="CHEBI:169976"/>
        <dbReference type="ChEBI" id="CHEBI:172872"/>
    </reaction>
    <physiologicalReaction direction="left-to-right" evidence="22">
        <dbReference type="Rhea" id="RHEA:67605"/>
    </physiologicalReaction>
</comment>
<dbReference type="SUPFAM" id="SSF55811">
    <property type="entry name" value="Nudix"/>
    <property type="match status" value="1"/>
</dbReference>
<comment type="caution">
    <text evidence="25">The sequence shown here is derived from an EMBL/GenBank/DDBJ whole genome shotgun (WGS) entry which is preliminary data.</text>
</comment>
<dbReference type="InterPro" id="IPR003563">
    <property type="entry name" value="8ODP"/>
</dbReference>
<accession>A0A8K0UQT7</accession>
<evidence type="ECO:0000256" key="9">
    <source>
        <dbReference type="ARBA" id="ARBA00024448"/>
    </source>
</evidence>
<evidence type="ECO:0000256" key="23">
    <source>
        <dbReference type="ARBA" id="ARBA00053094"/>
    </source>
</evidence>
<comment type="function">
    <text evidence="23">Oxidized purine nucleoside triphosphate hydrolase which is a prominent sanitizer of the oxidized nucleotide pool. Catalyzes the hydrolysis of 2-oxo-dATP (2-hydroxy-dATP) into 2-oxo-dAMP. Also has a significant hydrolase activity toward 2-oxo-ATP, 8-oxo-dGTP and 8-oxo-dATP. Through the hydrolysis of oxidized purine nucleoside triphosphates, prevents their incorporation into DNA and the subsequent transversions A:T to C:G and G:C to T:A. Also catalyzes the hydrolysis of methylated purine nucleoside triphosphate preventing their integration into DNA. Through this antimutagenic activity protects cells from oxidative stress.</text>
</comment>
<evidence type="ECO:0000256" key="8">
    <source>
        <dbReference type="ARBA" id="ARBA00023242"/>
    </source>
</evidence>
<keyword evidence="8" id="KW-0539">Nucleus</keyword>
<evidence type="ECO:0000256" key="12">
    <source>
        <dbReference type="ARBA" id="ARBA00024596"/>
    </source>
</evidence>
<dbReference type="PRINTS" id="PR01403">
    <property type="entry name" value="8OXTPHPHTASE"/>
</dbReference>
<dbReference type="Proteomes" id="UP000813824">
    <property type="component" value="Unassembled WGS sequence"/>
</dbReference>
<dbReference type="PROSITE" id="PS00893">
    <property type="entry name" value="NUDIX_BOX"/>
    <property type="match status" value="1"/>
</dbReference>
<dbReference type="PANTHER" id="PTHR43758:SF2">
    <property type="entry name" value="OXIDIZED PURINE NUCLEOSIDE TRIPHOSPHATE HYDROLASE"/>
    <property type="match status" value="1"/>
</dbReference>
<evidence type="ECO:0000256" key="19">
    <source>
        <dbReference type="ARBA" id="ARBA00032071"/>
    </source>
</evidence>
<keyword evidence="26" id="KW-1185">Reference proteome</keyword>
<dbReference type="InterPro" id="IPR020084">
    <property type="entry name" value="NUDIX_hydrolase_CS"/>
</dbReference>
<dbReference type="Gene3D" id="3.90.79.10">
    <property type="entry name" value="Nucleoside Triphosphate Pyrophosphohydrolase"/>
    <property type="match status" value="1"/>
</dbReference>
<evidence type="ECO:0000313" key="25">
    <source>
        <dbReference type="EMBL" id="KAH8102275.1"/>
    </source>
</evidence>
<comment type="catalytic activity">
    <reaction evidence="10">
        <text>2-oxo-dATP + H2O = 2-oxo-dAMP + diphosphate + H(+)</text>
        <dbReference type="Rhea" id="RHEA:31583"/>
        <dbReference type="ChEBI" id="CHEBI:15377"/>
        <dbReference type="ChEBI" id="CHEBI:15378"/>
        <dbReference type="ChEBI" id="CHEBI:33019"/>
        <dbReference type="ChEBI" id="CHEBI:63212"/>
        <dbReference type="ChEBI" id="CHEBI:77897"/>
        <dbReference type="EC" id="3.6.1.56"/>
    </reaction>
    <physiologicalReaction direction="left-to-right" evidence="10">
        <dbReference type="Rhea" id="RHEA:31584"/>
    </physiologicalReaction>
</comment>
<evidence type="ECO:0000256" key="10">
    <source>
        <dbReference type="ARBA" id="ARBA00024459"/>
    </source>
</evidence>
<evidence type="ECO:0000256" key="20">
    <source>
        <dbReference type="ARBA" id="ARBA00048002"/>
    </source>
</evidence>
<evidence type="ECO:0000256" key="22">
    <source>
        <dbReference type="ARBA" id="ARBA00049032"/>
    </source>
</evidence>
<evidence type="ECO:0000256" key="2">
    <source>
        <dbReference type="ARBA" id="ARBA00004123"/>
    </source>
</evidence>
<comment type="similarity">
    <text evidence="3">Belongs to the Nudix hydrolase family.</text>
</comment>
<dbReference type="GO" id="GO:0005634">
    <property type="term" value="C:nucleus"/>
    <property type="evidence" value="ECO:0007669"/>
    <property type="project" value="UniProtKB-SubCell"/>
</dbReference>
<protein>
    <recommendedName>
        <fullName evidence="14">Oxidized purine nucleoside triphosphate hydrolase</fullName>
        <ecNumber evidence="13">3.6.1.56</ecNumber>
    </recommendedName>
    <alternativeName>
        <fullName evidence="18">2-hydroxy-dATP diphosphatase</fullName>
    </alternativeName>
    <alternativeName>
        <fullName evidence="17">7,8-dihydro-8-oxoguanine triphosphatase</fullName>
    </alternativeName>
    <alternativeName>
        <fullName evidence="16">8-oxo-dGTPase</fullName>
    </alternativeName>
    <alternativeName>
        <fullName evidence="19">Methylated purine nucleoside triphosphate hydrolase</fullName>
    </alternativeName>
    <alternativeName>
        <fullName evidence="15">Nucleoside diphosphate-linked moiety X motif 1</fullName>
    </alternativeName>
</protein>
<dbReference type="GO" id="GO:0046872">
    <property type="term" value="F:metal ion binding"/>
    <property type="evidence" value="ECO:0007669"/>
    <property type="project" value="UniProtKB-KW"/>
</dbReference>
<dbReference type="GO" id="GO:0042262">
    <property type="term" value="P:DNA protection"/>
    <property type="evidence" value="ECO:0007669"/>
    <property type="project" value="InterPro"/>
</dbReference>
<comment type="catalytic activity">
    <reaction evidence="21">
        <text>O(6)-methyl-dGTP + H2O = O(6)-methyl-dGMP + diphosphate + H(+)</text>
        <dbReference type="Rhea" id="RHEA:67600"/>
        <dbReference type="ChEBI" id="CHEBI:15377"/>
        <dbReference type="ChEBI" id="CHEBI:15378"/>
        <dbReference type="ChEBI" id="CHEBI:33019"/>
        <dbReference type="ChEBI" id="CHEBI:169974"/>
        <dbReference type="ChEBI" id="CHEBI:169975"/>
    </reaction>
    <physiologicalReaction direction="left-to-right" evidence="21">
        <dbReference type="Rhea" id="RHEA:67601"/>
    </physiologicalReaction>
</comment>
<comment type="catalytic activity">
    <reaction evidence="11">
        <text>8-oxo-dGTP + H2O = 8-oxo-dGMP + diphosphate + H(+)</text>
        <dbReference type="Rhea" id="RHEA:31575"/>
        <dbReference type="ChEBI" id="CHEBI:15377"/>
        <dbReference type="ChEBI" id="CHEBI:15378"/>
        <dbReference type="ChEBI" id="CHEBI:33019"/>
        <dbReference type="ChEBI" id="CHEBI:63224"/>
        <dbReference type="ChEBI" id="CHEBI:77896"/>
    </reaction>
    <physiologicalReaction direction="left-to-right" evidence="11">
        <dbReference type="Rhea" id="RHEA:31576"/>
    </physiologicalReaction>
</comment>
<dbReference type="InterPro" id="IPR000086">
    <property type="entry name" value="NUDIX_hydrolase_dom"/>
</dbReference>
<evidence type="ECO:0000256" key="4">
    <source>
        <dbReference type="ARBA" id="ARBA00011245"/>
    </source>
</evidence>
<evidence type="ECO:0000259" key="24">
    <source>
        <dbReference type="PROSITE" id="PS51462"/>
    </source>
</evidence>
<proteinExistence type="inferred from homology"/>
<dbReference type="EC" id="3.6.1.56" evidence="13"/>
<comment type="subunit">
    <text evidence="4">Monomer.</text>
</comment>
<dbReference type="GO" id="GO:0005737">
    <property type="term" value="C:cytoplasm"/>
    <property type="evidence" value="ECO:0007669"/>
    <property type="project" value="TreeGrafter"/>
</dbReference>
<evidence type="ECO:0000256" key="15">
    <source>
        <dbReference type="ARBA" id="ARBA00029673"/>
    </source>
</evidence>
<dbReference type="OrthoDB" id="447842at2759"/>
<keyword evidence="5" id="KW-0479">Metal-binding</keyword>
<evidence type="ECO:0000256" key="16">
    <source>
        <dbReference type="ARBA" id="ARBA00030634"/>
    </source>
</evidence>
<dbReference type="PROSITE" id="PS51462">
    <property type="entry name" value="NUDIX"/>
    <property type="match status" value="1"/>
</dbReference>
<evidence type="ECO:0000256" key="21">
    <source>
        <dbReference type="ARBA" id="ARBA00048894"/>
    </source>
</evidence>
<dbReference type="EMBL" id="JAEVFJ010000010">
    <property type="protein sequence ID" value="KAH8102275.1"/>
    <property type="molecule type" value="Genomic_DNA"/>
</dbReference>
<evidence type="ECO:0000256" key="6">
    <source>
        <dbReference type="ARBA" id="ARBA00022801"/>
    </source>
</evidence>
<evidence type="ECO:0000256" key="14">
    <source>
        <dbReference type="ARBA" id="ARBA00026218"/>
    </source>
</evidence>
<dbReference type="GO" id="GO:0008828">
    <property type="term" value="F:dATP diphosphatase activity"/>
    <property type="evidence" value="ECO:0007669"/>
    <property type="project" value="UniProtKB-EC"/>
</dbReference>
<gene>
    <name evidence="25" type="ORF">BXZ70DRAFT_999596</name>
</gene>
<comment type="catalytic activity">
    <reaction evidence="12">
        <text>2-oxo-ATP + H2O = 2-oxo-AMP + diphosphate + H(+)</text>
        <dbReference type="Rhea" id="RHEA:67392"/>
        <dbReference type="ChEBI" id="CHEBI:15377"/>
        <dbReference type="ChEBI" id="CHEBI:15378"/>
        <dbReference type="ChEBI" id="CHEBI:33019"/>
        <dbReference type="ChEBI" id="CHEBI:71395"/>
        <dbReference type="ChEBI" id="CHEBI:172878"/>
    </reaction>
    <physiologicalReaction direction="left-to-right" evidence="12">
        <dbReference type="Rhea" id="RHEA:67393"/>
    </physiologicalReaction>
</comment>
<dbReference type="GO" id="GO:0008413">
    <property type="term" value="F:8-oxo-7,8-dihydroguanosine triphosphate pyrophosphatase activity"/>
    <property type="evidence" value="ECO:0007669"/>
    <property type="project" value="InterPro"/>
</dbReference>
<evidence type="ECO:0000313" key="26">
    <source>
        <dbReference type="Proteomes" id="UP000813824"/>
    </source>
</evidence>
<keyword evidence="7" id="KW-0460">Magnesium</keyword>
<evidence type="ECO:0000256" key="1">
    <source>
        <dbReference type="ARBA" id="ARBA00001946"/>
    </source>
</evidence>
<evidence type="ECO:0000256" key="11">
    <source>
        <dbReference type="ARBA" id="ARBA00024486"/>
    </source>
</evidence>
<evidence type="ECO:0000256" key="18">
    <source>
        <dbReference type="ARBA" id="ARBA00031927"/>
    </source>
</evidence>
<evidence type="ECO:0000256" key="3">
    <source>
        <dbReference type="ARBA" id="ARBA00005582"/>
    </source>
</evidence>
<comment type="catalytic activity">
    <reaction evidence="9">
        <text>8-oxo-dATP + H2O = 8-oxo-dAMP + diphosphate + H(+)</text>
        <dbReference type="Rhea" id="RHEA:65396"/>
        <dbReference type="ChEBI" id="CHEBI:15377"/>
        <dbReference type="ChEBI" id="CHEBI:15378"/>
        <dbReference type="ChEBI" id="CHEBI:33019"/>
        <dbReference type="ChEBI" id="CHEBI:71361"/>
        <dbReference type="ChEBI" id="CHEBI:172871"/>
    </reaction>
    <physiologicalReaction direction="left-to-right" evidence="9">
        <dbReference type="Rhea" id="RHEA:65397"/>
    </physiologicalReaction>
</comment>
<dbReference type="Pfam" id="PF00293">
    <property type="entry name" value="NUDIX"/>
    <property type="match status" value="1"/>
</dbReference>
<comment type="catalytic activity">
    <reaction evidence="20">
        <text>N(6)-methyl-ATP + H2O = N(6)-methyl-AMP + diphosphate + H(+)</text>
        <dbReference type="Rhea" id="RHEA:67608"/>
        <dbReference type="ChEBI" id="CHEBI:15377"/>
        <dbReference type="ChEBI" id="CHEBI:15378"/>
        <dbReference type="ChEBI" id="CHEBI:33019"/>
        <dbReference type="ChEBI" id="CHEBI:144842"/>
        <dbReference type="ChEBI" id="CHEBI:172873"/>
    </reaction>
    <physiologicalReaction direction="left-to-right" evidence="20">
        <dbReference type="Rhea" id="RHEA:67609"/>
    </physiologicalReaction>
</comment>